<comment type="similarity">
    <text evidence="1">Belongs to the short-chain dehydrogenases/reductases (SDR) family.</text>
</comment>
<keyword evidence="4" id="KW-1185">Reference proteome</keyword>
<dbReference type="Gene3D" id="3.40.50.720">
    <property type="entry name" value="NAD(P)-binding Rossmann-like Domain"/>
    <property type="match status" value="1"/>
</dbReference>
<sequence length="256" mass="26540">MSGPAEWLDLSGRVAVVTGGSRGIGRAVAGGLAAAGADVVVASRKLTACQAAADEIRRATGRRAVGLEVNVSRWDECDRLVDAVYDAFGACHVLVNNAGMSPLYPDLVSVTEALYDKTHAVNAKGPFRLATLFGSRMHAGAGGSIINISTAGSLRPHVIDLPYAMAKAGLNAMTLGLAGAWAPKVRANLVLPGAFDTDVTRAWPPEQKRRSGESNPMGRIGRPEDLVGLCVFLASDASGYLNGAQVLADGGAFRTL</sequence>
<evidence type="ECO:0000256" key="2">
    <source>
        <dbReference type="ARBA" id="ARBA00023002"/>
    </source>
</evidence>
<proteinExistence type="inferred from homology"/>
<reference evidence="3 4" key="1">
    <citation type="submission" date="2016-10" db="EMBL/GenBank/DDBJ databases">
        <authorList>
            <person name="de Groot N.N."/>
        </authorList>
    </citation>
    <scope>NUCLEOTIDE SEQUENCE [LARGE SCALE GENOMIC DNA]</scope>
    <source>
        <strain evidence="3 4">DSM 43067</strain>
    </source>
</reference>
<dbReference type="InParanoid" id="A0A1I5NJF3"/>
<name>A0A1I5NJF3_9ACTN</name>
<evidence type="ECO:0000256" key="1">
    <source>
        <dbReference type="ARBA" id="ARBA00006484"/>
    </source>
</evidence>
<organism evidence="3 4">
    <name type="scientific">Actinomadura madurae</name>
    <dbReference type="NCBI Taxonomy" id="1993"/>
    <lineage>
        <taxon>Bacteria</taxon>
        <taxon>Bacillati</taxon>
        <taxon>Actinomycetota</taxon>
        <taxon>Actinomycetes</taxon>
        <taxon>Streptosporangiales</taxon>
        <taxon>Thermomonosporaceae</taxon>
        <taxon>Actinomadura</taxon>
    </lineage>
</organism>
<evidence type="ECO:0008006" key="5">
    <source>
        <dbReference type="Google" id="ProtNLM"/>
    </source>
</evidence>
<dbReference type="GO" id="GO:0016616">
    <property type="term" value="F:oxidoreductase activity, acting on the CH-OH group of donors, NAD or NADP as acceptor"/>
    <property type="evidence" value="ECO:0007669"/>
    <property type="project" value="TreeGrafter"/>
</dbReference>
<dbReference type="PRINTS" id="PR00081">
    <property type="entry name" value="GDHRDH"/>
</dbReference>
<dbReference type="Pfam" id="PF13561">
    <property type="entry name" value="adh_short_C2"/>
    <property type="match status" value="1"/>
</dbReference>
<dbReference type="PRINTS" id="PR00080">
    <property type="entry name" value="SDRFAMILY"/>
</dbReference>
<dbReference type="STRING" id="1993.SAMN04489713_112187"/>
<dbReference type="PANTHER" id="PTHR42760">
    <property type="entry name" value="SHORT-CHAIN DEHYDROGENASES/REDUCTASES FAMILY MEMBER"/>
    <property type="match status" value="1"/>
</dbReference>
<evidence type="ECO:0000313" key="3">
    <source>
        <dbReference type="EMBL" id="SFP21955.1"/>
    </source>
</evidence>
<dbReference type="FunFam" id="3.40.50.720:FF:000084">
    <property type="entry name" value="Short-chain dehydrogenase reductase"/>
    <property type="match status" value="1"/>
</dbReference>
<dbReference type="AlphaFoldDB" id="A0A1I5NJF3"/>
<accession>A0A1I5NJF3</accession>
<dbReference type="SUPFAM" id="SSF51735">
    <property type="entry name" value="NAD(P)-binding Rossmann-fold domains"/>
    <property type="match status" value="1"/>
</dbReference>
<protein>
    <recommendedName>
        <fullName evidence="5">NAD(P)-dependent dehydrogenase, short-chain alcohol dehydrogenase family</fullName>
    </recommendedName>
</protein>
<dbReference type="Proteomes" id="UP000183413">
    <property type="component" value="Unassembled WGS sequence"/>
</dbReference>
<evidence type="ECO:0000313" key="4">
    <source>
        <dbReference type="Proteomes" id="UP000183413"/>
    </source>
</evidence>
<dbReference type="RefSeq" id="WP_021591966.1">
    <property type="nucleotide sequence ID" value="NZ_FOVH01000012.1"/>
</dbReference>
<keyword evidence="2" id="KW-0560">Oxidoreductase</keyword>
<gene>
    <name evidence="3" type="ORF">SAMN04489713_112187</name>
</gene>
<dbReference type="eggNOG" id="COG1028">
    <property type="taxonomic scope" value="Bacteria"/>
</dbReference>
<dbReference type="InterPro" id="IPR002347">
    <property type="entry name" value="SDR_fam"/>
</dbReference>
<dbReference type="InterPro" id="IPR036291">
    <property type="entry name" value="NAD(P)-bd_dom_sf"/>
</dbReference>
<dbReference type="CDD" id="cd05233">
    <property type="entry name" value="SDR_c"/>
    <property type="match status" value="1"/>
</dbReference>
<dbReference type="EMBL" id="FOVH01000012">
    <property type="protein sequence ID" value="SFP21955.1"/>
    <property type="molecule type" value="Genomic_DNA"/>
</dbReference>
<dbReference type="PANTHER" id="PTHR42760:SF133">
    <property type="entry name" value="3-OXOACYL-[ACYL-CARRIER-PROTEIN] REDUCTASE"/>
    <property type="match status" value="1"/>
</dbReference>